<gene>
    <name evidence="2" type="primary">LOC108854274</name>
</gene>
<reference evidence="2" key="2">
    <citation type="submission" date="2025-08" db="UniProtKB">
        <authorList>
            <consortium name="RefSeq"/>
        </authorList>
    </citation>
    <scope>IDENTIFICATION</scope>
    <source>
        <tissue evidence="2">Leaf</tissue>
    </source>
</reference>
<dbReference type="RefSeq" id="XP_018483300.1">
    <property type="nucleotide sequence ID" value="XM_018627798.2"/>
</dbReference>
<protein>
    <submittedName>
        <fullName evidence="2">UPF0725 protein At1g02770-like</fullName>
    </submittedName>
</protein>
<evidence type="ECO:0000313" key="1">
    <source>
        <dbReference type="Proteomes" id="UP000504610"/>
    </source>
</evidence>
<dbReference type="PANTHER" id="PTHR31260:SF50">
    <property type="entry name" value="MS5 PROTEIN"/>
    <property type="match status" value="1"/>
</dbReference>
<dbReference type="OrthoDB" id="1043149at2759"/>
<dbReference type="KEGG" id="rsz:108854274"/>
<dbReference type="Proteomes" id="UP000504610">
    <property type="component" value="Chromosome 4"/>
</dbReference>
<reference evidence="1" key="1">
    <citation type="journal article" date="2019" name="Database">
        <title>The radish genome database (RadishGD): an integrated information resource for radish genomics.</title>
        <authorList>
            <person name="Yu H.J."/>
            <person name="Baek S."/>
            <person name="Lee Y.J."/>
            <person name="Cho A."/>
            <person name="Mun J.H."/>
        </authorList>
    </citation>
    <scope>NUCLEOTIDE SEQUENCE [LARGE SCALE GENOMIC DNA]</scope>
    <source>
        <strain evidence="1">cv. WK10039</strain>
    </source>
</reference>
<dbReference type="AlphaFoldDB" id="A0A6J0NFN3"/>
<accession>A0A6J0NFN3</accession>
<keyword evidence="1" id="KW-1185">Reference proteome</keyword>
<dbReference type="NCBIfam" id="TIGR01572">
    <property type="entry name" value="A_thl_para_3677"/>
    <property type="match status" value="1"/>
</dbReference>
<evidence type="ECO:0000313" key="2">
    <source>
        <dbReference type="RefSeq" id="XP_018483300.1"/>
    </source>
</evidence>
<proteinExistence type="predicted"/>
<dbReference type="PANTHER" id="PTHR31260">
    <property type="entry name" value="CYSTATIN/MONELLIN SUPERFAMILY PROTEIN"/>
    <property type="match status" value="1"/>
</dbReference>
<sequence length="310" mass="36173">MGRKTKKCKQELLVVDSEYRAPKRRSYGLWAKKIKSLRKSEEEIIRKRKEALHKETAELWRKVWETDGFDMGRLWDHRYWGMHAFEGGRDCPIVVQLYAKVGLHRYNILEGTNLQLHEIEKYNREGIFMPACYYITLHAEDQATPSLVTFQTIISERKGYTLNLICTVARLKGTKSKGDTDQFDDDRDLPEWPSSFGDKSRFLYELMESEWEENDWIRLYLEVAVVTTNRRNHNPNLSGLKILNVVVETGENLPKENVLECFTSVVVYISYDQDLGGDNGICKRRAIVRRSVDFISKRFSLVGKTLPLLP</sequence>
<name>A0A6J0NFN3_RAPSA</name>
<dbReference type="GeneID" id="108854274"/>
<organism evidence="1 2">
    <name type="scientific">Raphanus sativus</name>
    <name type="common">Radish</name>
    <name type="synonym">Raphanus raphanistrum var. sativus</name>
    <dbReference type="NCBI Taxonomy" id="3726"/>
    <lineage>
        <taxon>Eukaryota</taxon>
        <taxon>Viridiplantae</taxon>
        <taxon>Streptophyta</taxon>
        <taxon>Embryophyta</taxon>
        <taxon>Tracheophyta</taxon>
        <taxon>Spermatophyta</taxon>
        <taxon>Magnoliopsida</taxon>
        <taxon>eudicotyledons</taxon>
        <taxon>Gunneridae</taxon>
        <taxon>Pentapetalae</taxon>
        <taxon>rosids</taxon>
        <taxon>malvids</taxon>
        <taxon>Brassicales</taxon>
        <taxon>Brassicaceae</taxon>
        <taxon>Brassiceae</taxon>
        <taxon>Raphanus</taxon>
    </lineage>
</organism>
<dbReference type="InterPro" id="IPR006462">
    <property type="entry name" value="MS5"/>
</dbReference>
<dbReference type="Pfam" id="PF04776">
    <property type="entry name" value="protein_MS5"/>
    <property type="match status" value="1"/>
</dbReference>